<keyword evidence="2" id="KW-1185">Reference proteome</keyword>
<organism evidence="1 2">
    <name type="scientific">Winogradskyella eximia</name>
    <dbReference type="NCBI Taxonomy" id="262006"/>
    <lineage>
        <taxon>Bacteria</taxon>
        <taxon>Pseudomonadati</taxon>
        <taxon>Bacteroidota</taxon>
        <taxon>Flavobacteriia</taxon>
        <taxon>Flavobacteriales</taxon>
        <taxon>Flavobacteriaceae</taxon>
        <taxon>Winogradskyella</taxon>
    </lineage>
</organism>
<dbReference type="EMBL" id="QRDV01000001">
    <property type="protein sequence ID" value="RED47269.1"/>
    <property type="molecule type" value="Genomic_DNA"/>
</dbReference>
<accession>A0A3D9HCQ7</accession>
<evidence type="ECO:0000313" key="2">
    <source>
        <dbReference type="Proteomes" id="UP000256980"/>
    </source>
</evidence>
<gene>
    <name evidence="1" type="ORF">DFQ10_1011055</name>
</gene>
<evidence type="ECO:0000313" key="1">
    <source>
        <dbReference type="EMBL" id="RED47269.1"/>
    </source>
</evidence>
<dbReference type="Proteomes" id="UP000256980">
    <property type="component" value="Unassembled WGS sequence"/>
</dbReference>
<sequence length="39" mass="4732">MFNQKMLFVLNKGRQRNKKKATSNIFVHKKTQTYKFKQA</sequence>
<protein>
    <submittedName>
        <fullName evidence="1">Uncharacterized protein</fullName>
    </submittedName>
</protein>
<reference evidence="1 2" key="1">
    <citation type="submission" date="2018-07" db="EMBL/GenBank/DDBJ databases">
        <title>Genomic Encyclopedia of Type Strains, Phase III (KMG-III): the genomes of soil and plant-associated and newly described type strains.</title>
        <authorList>
            <person name="Whitman W."/>
        </authorList>
    </citation>
    <scope>NUCLEOTIDE SEQUENCE [LARGE SCALE GENOMIC DNA]</scope>
    <source>
        <strain evidence="1 2">CECT 7946</strain>
    </source>
</reference>
<comment type="caution">
    <text evidence="1">The sequence shown here is derived from an EMBL/GenBank/DDBJ whole genome shotgun (WGS) entry which is preliminary data.</text>
</comment>
<dbReference type="AlphaFoldDB" id="A0A3D9HCQ7"/>
<proteinExistence type="predicted"/>
<name>A0A3D9HCQ7_9FLAO</name>